<dbReference type="Pfam" id="PF12802">
    <property type="entry name" value="MarR_2"/>
    <property type="match status" value="1"/>
</dbReference>
<dbReference type="InterPro" id="IPR000835">
    <property type="entry name" value="HTH_MarR-typ"/>
</dbReference>
<dbReference type="Gene3D" id="1.10.10.10">
    <property type="entry name" value="Winged helix-like DNA-binding domain superfamily/Winged helix DNA-binding domain"/>
    <property type="match status" value="1"/>
</dbReference>
<dbReference type="PANTHER" id="PTHR33164">
    <property type="entry name" value="TRANSCRIPTIONAL REGULATOR, MARR FAMILY"/>
    <property type="match status" value="1"/>
</dbReference>
<evidence type="ECO:0000259" key="1">
    <source>
        <dbReference type="PROSITE" id="PS50995"/>
    </source>
</evidence>
<gene>
    <name evidence="2" type="ORF">EUV02_14330</name>
</gene>
<dbReference type="Proteomes" id="UP000297737">
    <property type="component" value="Unassembled WGS sequence"/>
</dbReference>
<evidence type="ECO:0000313" key="3">
    <source>
        <dbReference type="Proteomes" id="UP000297737"/>
    </source>
</evidence>
<feature type="domain" description="HTH marR-type" evidence="1">
    <location>
        <begin position="1"/>
        <end position="126"/>
    </location>
</feature>
<dbReference type="AlphaFoldDB" id="A0A4Y9ELX7"/>
<dbReference type="EMBL" id="SIHO01000003">
    <property type="protein sequence ID" value="TFU01537.1"/>
    <property type="molecule type" value="Genomic_DNA"/>
</dbReference>
<comment type="caution">
    <text evidence="2">The sequence shown here is derived from an EMBL/GenBank/DDBJ whole genome shotgun (WGS) entry which is preliminary data.</text>
</comment>
<dbReference type="SUPFAM" id="SSF46785">
    <property type="entry name" value="Winged helix' DNA-binding domain"/>
    <property type="match status" value="1"/>
</dbReference>
<dbReference type="InterPro" id="IPR036388">
    <property type="entry name" value="WH-like_DNA-bd_sf"/>
</dbReference>
<evidence type="ECO:0000313" key="2">
    <source>
        <dbReference type="EMBL" id="TFU01537.1"/>
    </source>
</evidence>
<protein>
    <submittedName>
        <fullName evidence="2">MarR family transcriptional regulator</fullName>
    </submittedName>
</protein>
<dbReference type="PROSITE" id="PS50995">
    <property type="entry name" value="HTH_MARR_2"/>
    <property type="match status" value="1"/>
</dbReference>
<dbReference type="InterPro" id="IPR039422">
    <property type="entry name" value="MarR/SlyA-like"/>
</dbReference>
<dbReference type="SMART" id="SM00347">
    <property type="entry name" value="HTH_MARR"/>
    <property type="match status" value="1"/>
</dbReference>
<dbReference type="InterPro" id="IPR036390">
    <property type="entry name" value="WH_DNA-bd_sf"/>
</dbReference>
<name>A0A4Y9ELX7_9SPHN</name>
<proteinExistence type="predicted"/>
<dbReference type="GO" id="GO:0003700">
    <property type="term" value="F:DNA-binding transcription factor activity"/>
    <property type="evidence" value="ECO:0007669"/>
    <property type="project" value="InterPro"/>
</dbReference>
<sequence>MTMEKIDPSTEAVVPLSNWLSVLAGYVASGHPDLTNRQMALLLLVYLDPGPHTVRGIAARLHVSKPVVTRILNALSALGYVRRQKDMSDLRNIFVVRTPEGLAFIEAFAGLIKRLEGYGRQPESKD</sequence>
<dbReference type="PANTHER" id="PTHR33164:SF43">
    <property type="entry name" value="HTH-TYPE TRANSCRIPTIONAL REPRESSOR YETL"/>
    <property type="match status" value="1"/>
</dbReference>
<dbReference type="OrthoDB" id="9812268at2"/>
<keyword evidence="3" id="KW-1185">Reference proteome</keyword>
<dbReference type="GO" id="GO:0006950">
    <property type="term" value="P:response to stress"/>
    <property type="evidence" value="ECO:0007669"/>
    <property type="project" value="TreeGrafter"/>
</dbReference>
<reference evidence="2 3" key="1">
    <citation type="submission" date="2019-02" db="EMBL/GenBank/DDBJ databases">
        <title>Polymorphobacter sp. isolated from the lake at the Tibet of China.</title>
        <authorList>
            <person name="Li A."/>
        </authorList>
    </citation>
    <scope>NUCLEOTIDE SEQUENCE [LARGE SCALE GENOMIC DNA]</scope>
    <source>
        <strain evidence="2 3">DJ1R-1</strain>
    </source>
</reference>
<organism evidence="2 3">
    <name type="scientific">Glacieibacterium arshaanense</name>
    <dbReference type="NCBI Taxonomy" id="2511025"/>
    <lineage>
        <taxon>Bacteria</taxon>
        <taxon>Pseudomonadati</taxon>
        <taxon>Pseudomonadota</taxon>
        <taxon>Alphaproteobacteria</taxon>
        <taxon>Sphingomonadales</taxon>
        <taxon>Sphingosinicellaceae</taxon>
        <taxon>Glacieibacterium</taxon>
    </lineage>
</organism>
<accession>A0A4Y9ELX7</accession>